<dbReference type="Gene3D" id="3.30.160.60">
    <property type="entry name" value="Classic Zinc Finger"/>
    <property type="match status" value="1"/>
</dbReference>
<dbReference type="AlphaFoldDB" id="S8CKC5"/>
<name>S8CKC5_9LAMI</name>
<dbReference type="PANTHER" id="PTHR47593">
    <property type="entry name" value="ZINC FINGER PROTEIN 4-LIKE"/>
    <property type="match status" value="1"/>
</dbReference>
<feature type="domain" description="C2H2-type" evidence="3">
    <location>
        <begin position="39"/>
        <end position="66"/>
    </location>
</feature>
<evidence type="ECO:0000256" key="1">
    <source>
        <dbReference type="PROSITE-ProRule" id="PRU00042"/>
    </source>
</evidence>
<evidence type="ECO:0000259" key="3">
    <source>
        <dbReference type="PROSITE" id="PS50157"/>
    </source>
</evidence>
<keyword evidence="1" id="KW-0479">Metal-binding</keyword>
<feature type="non-terminal residue" evidence="4">
    <location>
        <position position="178"/>
    </location>
</feature>
<dbReference type="PROSITE" id="PS50157">
    <property type="entry name" value="ZINC_FINGER_C2H2_2"/>
    <property type="match status" value="1"/>
</dbReference>
<evidence type="ECO:0000256" key="2">
    <source>
        <dbReference type="SAM" id="MobiDB-lite"/>
    </source>
</evidence>
<dbReference type="GO" id="GO:0008270">
    <property type="term" value="F:zinc ion binding"/>
    <property type="evidence" value="ECO:0007669"/>
    <property type="project" value="UniProtKB-KW"/>
</dbReference>
<dbReference type="Proteomes" id="UP000015453">
    <property type="component" value="Unassembled WGS sequence"/>
</dbReference>
<dbReference type="InterPro" id="IPR013087">
    <property type="entry name" value="Znf_C2H2_type"/>
</dbReference>
<dbReference type="SUPFAM" id="SSF57667">
    <property type="entry name" value="beta-beta-alpha zinc fingers"/>
    <property type="match status" value="1"/>
</dbReference>
<dbReference type="OrthoDB" id="1933825at2759"/>
<reference evidence="4 5" key="1">
    <citation type="journal article" date="2013" name="BMC Genomics">
        <title>The miniature genome of a carnivorous plant Genlisea aurea contains a low number of genes and short non-coding sequences.</title>
        <authorList>
            <person name="Leushkin E.V."/>
            <person name="Sutormin R.A."/>
            <person name="Nabieva E.R."/>
            <person name="Penin A.A."/>
            <person name="Kondrashov A.S."/>
            <person name="Logacheva M.D."/>
        </authorList>
    </citation>
    <scope>NUCLEOTIDE SEQUENCE [LARGE SCALE GENOMIC DNA]</scope>
</reference>
<accession>S8CKC5</accession>
<feature type="non-terminal residue" evidence="4">
    <location>
        <position position="1"/>
    </location>
</feature>
<dbReference type="InterPro" id="IPR053266">
    <property type="entry name" value="Zinc_finger_protein_7"/>
</dbReference>
<keyword evidence="5" id="KW-1185">Reference proteome</keyword>
<organism evidence="4 5">
    <name type="scientific">Genlisea aurea</name>
    <dbReference type="NCBI Taxonomy" id="192259"/>
    <lineage>
        <taxon>Eukaryota</taxon>
        <taxon>Viridiplantae</taxon>
        <taxon>Streptophyta</taxon>
        <taxon>Embryophyta</taxon>
        <taxon>Tracheophyta</taxon>
        <taxon>Spermatophyta</taxon>
        <taxon>Magnoliopsida</taxon>
        <taxon>eudicotyledons</taxon>
        <taxon>Gunneridae</taxon>
        <taxon>Pentapetalae</taxon>
        <taxon>asterids</taxon>
        <taxon>lamiids</taxon>
        <taxon>Lamiales</taxon>
        <taxon>Lentibulariaceae</taxon>
        <taxon>Genlisea</taxon>
    </lineage>
</organism>
<dbReference type="EMBL" id="AUSU01004402">
    <property type="protein sequence ID" value="EPS65146.1"/>
    <property type="molecule type" value="Genomic_DNA"/>
</dbReference>
<keyword evidence="1" id="KW-0862">Zinc</keyword>
<dbReference type="PROSITE" id="PS00028">
    <property type="entry name" value="ZINC_FINGER_C2H2_1"/>
    <property type="match status" value="1"/>
</dbReference>
<keyword evidence="1" id="KW-0863">Zinc-finger</keyword>
<dbReference type="PANTHER" id="PTHR47593:SF8">
    <property type="entry name" value="OS12G0581900 PROTEIN"/>
    <property type="match status" value="1"/>
</dbReference>
<dbReference type="InterPro" id="IPR036236">
    <property type="entry name" value="Znf_C2H2_sf"/>
</dbReference>
<comment type="caution">
    <text evidence="4">The sequence shown here is derived from an EMBL/GenBank/DDBJ whole genome shotgun (WGS) entry which is preliminary data.</text>
</comment>
<sequence>VKLDLTLSLTDPQQRAGEDDADAAAGLHRHPPPRSSRVFSCNYCRRKFYSSQALGGHQNAHKRERSLAKRAIQIGMFSDRYTSLASLPLYGGAPPYRSLGIESHASMHHRQEQQQQQQQVFQTPDNRPSAVMHWIRGGGQPKFPDGGGGHIAVAQPYVECDESSEVTWWPGSFRQVSG</sequence>
<proteinExistence type="predicted"/>
<protein>
    <recommendedName>
        <fullName evidence="3">C2H2-type domain-containing protein</fullName>
    </recommendedName>
</protein>
<feature type="region of interest" description="Disordered" evidence="2">
    <location>
        <begin position="1"/>
        <end position="32"/>
    </location>
</feature>
<gene>
    <name evidence="4" type="ORF">M569_09634</name>
</gene>
<evidence type="ECO:0000313" key="4">
    <source>
        <dbReference type="EMBL" id="EPS65146.1"/>
    </source>
</evidence>
<evidence type="ECO:0000313" key="5">
    <source>
        <dbReference type="Proteomes" id="UP000015453"/>
    </source>
</evidence>